<accession>A0A4Z0PZS9</accession>
<protein>
    <submittedName>
        <fullName evidence="2">DUF3307 domain-containing protein</fullName>
    </submittedName>
</protein>
<keyword evidence="1" id="KW-0472">Membrane</keyword>
<proteinExistence type="predicted"/>
<dbReference type="InterPro" id="IPR021737">
    <property type="entry name" value="Phage_phiKZ_Orf197"/>
</dbReference>
<dbReference type="Proteomes" id="UP000298471">
    <property type="component" value="Unassembled WGS sequence"/>
</dbReference>
<reference evidence="2 3" key="1">
    <citation type="submission" date="2019-04" db="EMBL/GenBank/DDBJ databases">
        <authorList>
            <person name="Feng G."/>
            <person name="Zhang J."/>
            <person name="Zhu H."/>
        </authorList>
    </citation>
    <scope>NUCLEOTIDE SEQUENCE [LARGE SCALE GENOMIC DNA]</scope>
    <source>
        <strain evidence="2 3">9PBR-1</strain>
    </source>
</reference>
<feature type="transmembrane region" description="Helical" evidence="1">
    <location>
        <begin position="29"/>
        <end position="54"/>
    </location>
</feature>
<dbReference type="RefSeq" id="WP_135397616.1">
    <property type="nucleotide sequence ID" value="NZ_SRMB01000005.1"/>
</dbReference>
<dbReference type="OrthoDB" id="5122730at2"/>
<feature type="transmembrane region" description="Helical" evidence="1">
    <location>
        <begin position="95"/>
        <end position="116"/>
    </location>
</feature>
<sequence length="119" mass="13971">MEQLIAHLLGDYVMQSDKMAQLKTKSHKWALIHALIYASQFVWLAPSVQAWLVIFGTHFFIDRYRIALYWIRFYNGVPVEHAGPFGYPADKPPFIAFWLMVLIDNTLHLTINYLAIRYL</sequence>
<organism evidence="2 3">
    <name type="scientific">Hymenobacter metallicola</name>
    <dbReference type="NCBI Taxonomy" id="2563114"/>
    <lineage>
        <taxon>Bacteria</taxon>
        <taxon>Pseudomonadati</taxon>
        <taxon>Bacteroidota</taxon>
        <taxon>Cytophagia</taxon>
        <taxon>Cytophagales</taxon>
        <taxon>Hymenobacteraceae</taxon>
        <taxon>Hymenobacter</taxon>
    </lineage>
</organism>
<comment type="caution">
    <text evidence="2">The sequence shown here is derived from an EMBL/GenBank/DDBJ whole genome shotgun (WGS) entry which is preliminary data.</text>
</comment>
<keyword evidence="1" id="KW-0812">Transmembrane</keyword>
<keyword evidence="1" id="KW-1133">Transmembrane helix</keyword>
<evidence type="ECO:0000313" key="3">
    <source>
        <dbReference type="Proteomes" id="UP000298471"/>
    </source>
</evidence>
<dbReference type="Pfam" id="PF11750">
    <property type="entry name" value="DUF3307"/>
    <property type="match status" value="1"/>
</dbReference>
<name>A0A4Z0PZS9_9BACT</name>
<gene>
    <name evidence="2" type="ORF">E5K02_20885</name>
</gene>
<evidence type="ECO:0000313" key="2">
    <source>
        <dbReference type="EMBL" id="TGE22824.1"/>
    </source>
</evidence>
<dbReference type="AlphaFoldDB" id="A0A4Z0PZS9"/>
<dbReference type="EMBL" id="SRMB01000005">
    <property type="protein sequence ID" value="TGE22824.1"/>
    <property type="molecule type" value="Genomic_DNA"/>
</dbReference>
<evidence type="ECO:0000256" key="1">
    <source>
        <dbReference type="SAM" id="Phobius"/>
    </source>
</evidence>
<keyword evidence="3" id="KW-1185">Reference proteome</keyword>